<dbReference type="Gene3D" id="3.40.50.970">
    <property type="match status" value="3"/>
</dbReference>
<dbReference type="PANTHER" id="PTHR31273">
    <property type="entry name" value="PHOSPHOKETOLASE-RELATED"/>
    <property type="match status" value="1"/>
</dbReference>
<evidence type="ECO:0000256" key="5">
    <source>
        <dbReference type="SAM" id="MobiDB-lite"/>
    </source>
</evidence>
<proteinExistence type="inferred from homology"/>
<dbReference type="InterPro" id="IPR029061">
    <property type="entry name" value="THDP-binding"/>
</dbReference>
<organism evidence="9 10">
    <name type="scientific">Knufia peltigerae</name>
    <dbReference type="NCBI Taxonomy" id="1002370"/>
    <lineage>
        <taxon>Eukaryota</taxon>
        <taxon>Fungi</taxon>
        <taxon>Dikarya</taxon>
        <taxon>Ascomycota</taxon>
        <taxon>Pezizomycotina</taxon>
        <taxon>Eurotiomycetes</taxon>
        <taxon>Chaetothyriomycetidae</taxon>
        <taxon>Chaetothyriales</taxon>
        <taxon>Trichomeriaceae</taxon>
        <taxon>Knufia</taxon>
    </lineage>
</organism>
<keyword evidence="6" id="KW-1133">Transmembrane helix</keyword>
<keyword evidence="4" id="KW-0456">Lyase</keyword>
<dbReference type="InterPro" id="IPR018969">
    <property type="entry name" value="Xul5P/Fru6P_PKetolase_C"/>
</dbReference>
<comment type="caution">
    <text evidence="9">The sequence shown here is derived from an EMBL/GenBank/DDBJ whole genome shotgun (WGS) entry which is preliminary data.</text>
</comment>
<dbReference type="InterPro" id="IPR005593">
    <property type="entry name" value="Xul5P/Fru6P_PKetolase"/>
</dbReference>
<evidence type="ECO:0000256" key="2">
    <source>
        <dbReference type="ARBA" id="ARBA00005623"/>
    </source>
</evidence>
<dbReference type="GO" id="GO:0016832">
    <property type="term" value="F:aldehyde-lyase activity"/>
    <property type="evidence" value="ECO:0007669"/>
    <property type="project" value="InterPro"/>
</dbReference>
<protein>
    <recommendedName>
        <fullName evidence="11">Phosphoketolase</fullName>
    </recommendedName>
</protein>
<reference evidence="9" key="1">
    <citation type="submission" date="2022-10" db="EMBL/GenBank/DDBJ databases">
        <title>Culturing micro-colonial fungi from biological soil crusts in the Mojave desert and describing Neophaeococcomyces mojavensis, and introducing the new genera and species Taxawa tesnikishii.</title>
        <authorList>
            <person name="Kurbessoian T."/>
            <person name="Stajich J.E."/>
        </authorList>
    </citation>
    <scope>NUCLEOTIDE SEQUENCE</scope>
    <source>
        <strain evidence="9">TK_35</strain>
    </source>
</reference>
<dbReference type="GO" id="GO:0005975">
    <property type="term" value="P:carbohydrate metabolic process"/>
    <property type="evidence" value="ECO:0007669"/>
    <property type="project" value="InterPro"/>
</dbReference>
<keyword evidence="10" id="KW-1185">Reference proteome</keyword>
<dbReference type="InterPro" id="IPR018970">
    <property type="entry name" value="Xul5P/Fru6P_PKetolase_N"/>
</dbReference>
<dbReference type="Pfam" id="PF09363">
    <property type="entry name" value="XFP_C"/>
    <property type="match status" value="1"/>
</dbReference>
<feature type="region of interest" description="Disordered" evidence="5">
    <location>
        <begin position="841"/>
        <end position="877"/>
    </location>
</feature>
<dbReference type="SUPFAM" id="SSF52518">
    <property type="entry name" value="Thiamin diphosphate-binding fold (THDP-binding)"/>
    <property type="match status" value="2"/>
</dbReference>
<accession>A0AA39D072</accession>
<feature type="compositionally biased region" description="Basic and acidic residues" evidence="5">
    <location>
        <begin position="863"/>
        <end position="877"/>
    </location>
</feature>
<feature type="transmembrane region" description="Helical" evidence="6">
    <location>
        <begin position="126"/>
        <end position="146"/>
    </location>
</feature>
<feature type="transmembrane region" description="Helical" evidence="6">
    <location>
        <begin position="99"/>
        <end position="119"/>
    </location>
</feature>
<comment type="cofactor">
    <cofactor evidence="1">
        <name>thiamine diphosphate</name>
        <dbReference type="ChEBI" id="CHEBI:58937"/>
    </cofactor>
</comment>
<keyword evidence="3" id="KW-0786">Thiamine pyrophosphate</keyword>
<evidence type="ECO:0000256" key="4">
    <source>
        <dbReference type="ARBA" id="ARBA00023239"/>
    </source>
</evidence>
<dbReference type="AlphaFoldDB" id="A0AA39D072"/>
<keyword evidence="6" id="KW-0812">Transmembrane</keyword>
<evidence type="ECO:0000256" key="1">
    <source>
        <dbReference type="ARBA" id="ARBA00001964"/>
    </source>
</evidence>
<evidence type="ECO:0000256" key="3">
    <source>
        <dbReference type="ARBA" id="ARBA00023052"/>
    </source>
</evidence>
<name>A0AA39D072_9EURO</name>
<evidence type="ECO:0000313" key="10">
    <source>
        <dbReference type="Proteomes" id="UP001172681"/>
    </source>
</evidence>
<gene>
    <name evidence="9" type="ORF">H2204_004935</name>
</gene>
<keyword evidence="6" id="KW-0472">Membrane</keyword>
<feature type="transmembrane region" description="Helical" evidence="6">
    <location>
        <begin position="53"/>
        <end position="79"/>
    </location>
</feature>
<dbReference type="Pfam" id="PF03894">
    <property type="entry name" value="XFP"/>
    <property type="match status" value="2"/>
</dbReference>
<feature type="domain" description="Xylulose 5-phosphate/Fructose 6-phosphate phosphoketolase C-terminal" evidence="7">
    <location>
        <begin position="642"/>
        <end position="844"/>
    </location>
</feature>
<evidence type="ECO:0008006" key="11">
    <source>
        <dbReference type="Google" id="ProtNLM"/>
    </source>
</evidence>
<sequence length="877" mass="98154">MATNDIPPQGRDRRVSISQLPDDALKLGKNLYPEPLHFKTTAHLAEFRRAADYISAGTSLLTLLTLFIPTLMLFTAMIFLRDNVLLERDLSPEDIKHIIGYWGISPGITLLYAHINLTIQKYDQPMICLLGANYGVPAILSCLWLERSLERFYPQYSRDRKGLHNLITGFSVPGGFPSHISARIPGCIFEGGELGHVLSVAYGTIMDRPELITVAVIGDGEAETGPTATAWHMCKYINPTQDGALLPILYMSSAEDKQQTIFGSMDDAELCCLFSGYGYRPCIVDDVADIDRELSSALYWAVEVIKEIQLAAKAGEHDLVKPRWPIIILRISRRWGYPLLDPDEHLSGSFHGREVLLPHAKINQKELQHLQDWLKSYKPAEIFQGDQVSEAIEDIIPPNERLLLGQNRVTWDMRHQLDVPEWRHYAVARGNLSSCLKEGGRYLDDTLARNKLSLRIFSPDGLVSNKLNLLDKLSDRTFRSFRWDANNKSTGEQVIEFASEHTCQGMYFAICTASDPISPLDAIGLLQGYTMTGLTGIFAADESLFPSIATMMVQYGKFLRTARDTGWRQDLNSLTYIPTSTWTRPEPNGFSHQNPSFIGSVLNLKPTIGRVYLPPDANTFLCTLAHCLRSKNYVNLIVPSSHPGPVWFGPEEAEFHCRAGGGVLKWASTDDGIDPDVVLVGIGADATFEVLAASAHLRRLAPAMSVRVVNVTDLMILGREGSHPHSLGHRDFDILFTPHRDIHFNYHGYASELQGLLFGRPHLDRVSISSFQNEVTTMTPFETMLKNKCSRYHVAEAAIRGAAKCNPHIAVDLQKLVAHVQHERAKLEQFIEKHGVDPAGIYDAPKFSKPSHRHRQPNGDEDWSSHDRSFHVPRGTD</sequence>
<dbReference type="PROSITE" id="PS60003">
    <property type="entry name" value="PHOSPHOKETOLASE_2"/>
    <property type="match status" value="1"/>
</dbReference>
<evidence type="ECO:0000313" key="9">
    <source>
        <dbReference type="EMBL" id="KAJ9637012.1"/>
    </source>
</evidence>
<comment type="similarity">
    <text evidence="2">Belongs to the XFP family.</text>
</comment>
<feature type="domain" description="Xylulose 5-phosphate/Fructose 6-phosphate phosphoketolase N-terminal" evidence="8">
    <location>
        <begin position="74"/>
        <end position="410"/>
    </location>
</feature>
<dbReference type="Pfam" id="PF09364">
    <property type="entry name" value="XFP_N"/>
    <property type="match status" value="1"/>
</dbReference>
<dbReference type="Proteomes" id="UP001172681">
    <property type="component" value="Unassembled WGS sequence"/>
</dbReference>
<evidence type="ECO:0000259" key="8">
    <source>
        <dbReference type="Pfam" id="PF09364"/>
    </source>
</evidence>
<dbReference type="InterPro" id="IPR019789">
    <property type="entry name" value="Xul5P/Fru6P_PKetolase_ThDP_BS"/>
</dbReference>
<evidence type="ECO:0000256" key="6">
    <source>
        <dbReference type="SAM" id="Phobius"/>
    </source>
</evidence>
<dbReference type="InterPro" id="IPR009014">
    <property type="entry name" value="Transketo_C/PFOR_II"/>
</dbReference>
<evidence type="ECO:0000259" key="7">
    <source>
        <dbReference type="Pfam" id="PF09363"/>
    </source>
</evidence>
<dbReference type="EMBL" id="JAPDRN010000026">
    <property type="protein sequence ID" value="KAJ9637012.1"/>
    <property type="molecule type" value="Genomic_DNA"/>
</dbReference>
<dbReference type="PANTHER" id="PTHR31273:SF1">
    <property type="entry name" value="PHOSPHOKETOLASE-RELATED"/>
    <property type="match status" value="1"/>
</dbReference>
<dbReference type="Gene3D" id="3.40.50.920">
    <property type="match status" value="1"/>
</dbReference>